<sequence length="241" mass="27372">MQEIVLRGRDQFIHDEGLERNAEVVGKMAGECIPLGFRDRGNLVNAHIRVDVVMDIGERAAVSVIQSGIPLHPLDIRPHLRQKTPVLRLEAAERAPVVRIFNEFRQFGQEPLRVKLPALLFSVIHIDAGQDLKLKVQADQRCVRRETERKIHLGRHEINHSGIELMPAFRCVIDHMPAPLLQEETAAERQRMPAAPDELRAAKLQQPELQQGLAFQQQRIAEFVSLPVYGAHHSPYLFSVQ</sequence>
<protein>
    <submittedName>
        <fullName evidence="1">Uncharacterized protein</fullName>
    </submittedName>
</protein>
<gene>
    <name evidence="1" type="ORF">SDC9_148132</name>
</gene>
<reference evidence="1" key="1">
    <citation type="submission" date="2019-08" db="EMBL/GenBank/DDBJ databases">
        <authorList>
            <person name="Kucharzyk K."/>
            <person name="Murdoch R.W."/>
            <person name="Higgins S."/>
            <person name="Loffler F."/>
        </authorList>
    </citation>
    <scope>NUCLEOTIDE SEQUENCE</scope>
</reference>
<evidence type="ECO:0000313" key="1">
    <source>
        <dbReference type="EMBL" id="MPN00934.1"/>
    </source>
</evidence>
<organism evidence="1">
    <name type="scientific">bioreactor metagenome</name>
    <dbReference type="NCBI Taxonomy" id="1076179"/>
    <lineage>
        <taxon>unclassified sequences</taxon>
        <taxon>metagenomes</taxon>
        <taxon>ecological metagenomes</taxon>
    </lineage>
</organism>
<dbReference type="AlphaFoldDB" id="A0A645EJP0"/>
<accession>A0A645EJP0</accession>
<dbReference type="EMBL" id="VSSQ01046964">
    <property type="protein sequence ID" value="MPN00934.1"/>
    <property type="molecule type" value="Genomic_DNA"/>
</dbReference>
<proteinExistence type="predicted"/>
<name>A0A645EJP0_9ZZZZ</name>
<comment type="caution">
    <text evidence="1">The sequence shown here is derived from an EMBL/GenBank/DDBJ whole genome shotgun (WGS) entry which is preliminary data.</text>
</comment>